<reference evidence="8" key="1">
    <citation type="submission" date="2016-03" db="EMBL/GenBank/DDBJ databases">
        <authorList>
            <person name="Ploux O."/>
        </authorList>
    </citation>
    <scope>NUCLEOTIDE SEQUENCE [LARGE SCALE GENOMIC DNA]</scope>
    <source>
        <strain evidence="8">UK7</strain>
    </source>
</reference>
<comment type="caution">
    <text evidence="7">The sequence shown here is derived from an EMBL/GenBank/DDBJ whole genome shotgun (WGS) entry which is preliminary data.</text>
</comment>
<dbReference type="EMBL" id="FJUW01000004">
    <property type="protein sequence ID" value="CZS91678.1"/>
    <property type="molecule type" value="Genomic_DNA"/>
</dbReference>
<gene>
    <name evidence="7" type="ORF">RCO7_06956</name>
</gene>
<dbReference type="InParanoid" id="A0A1E1K0N4"/>
<keyword evidence="3" id="KW-0445">Lipid transport</keyword>
<organism evidence="7 8">
    <name type="scientific">Rhynchosporium graminicola</name>
    <dbReference type="NCBI Taxonomy" id="2792576"/>
    <lineage>
        <taxon>Eukaryota</taxon>
        <taxon>Fungi</taxon>
        <taxon>Dikarya</taxon>
        <taxon>Ascomycota</taxon>
        <taxon>Pezizomycotina</taxon>
        <taxon>Leotiomycetes</taxon>
        <taxon>Helotiales</taxon>
        <taxon>Ploettnerulaceae</taxon>
        <taxon>Rhynchosporium</taxon>
    </lineage>
</organism>
<keyword evidence="8" id="KW-1185">Reference proteome</keyword>
<dbReference type="EC" id="2.3.1.176" evidence="1"/>
<dbReference type="InterPro" id="IPR016039">
    <property type="entry name" value="Thiolase-like"/>
</dbReference>
<dbReference type="InterPro" id="IPR020613">
    <property type="entry name" value="Thiolase_CS"/>
</dbReference>
<dbReference type="PANTHER" id="PTHR42870:SF1">
    <property type="entry name" value="NON-SPECIFIC LIPID-TRANSFER PROTEIN-LIKE 2"/>
    <property type="match status" value="1"/>
</dbReference>
<dbReference type="Proteomes" id="UP000178129">
    <property type="component" value="Unassembled WGS sequence"/>
</dbReference>
<proteinExistence type="predicted"/>
<keyword evidence="2" id="KW-0813">Transport</keyword>
<dbReference type="Pfam" id="PF22691">
    <property type="entry name" value="Thiolase_C_1"/>
    <property type="match status" value="1"/>
</dbReference>
<sequence>MAPKNDIPAYVLGVGLTKFIKPRGLREYPEIGYEAGVKAMLDAQINYDDVETGIACYCYGDTTSGQRVSYQFGMTSIPIYNTNNACATGSTGLHLARTLIKNGAIDCAMLIGFEKMEPGSIKSKWSDRPSPMGLSAKMMYELSGKEIGPPNPQYFANAGREYMENSGCVINPMTPDMEQKLEILRRSGAFLISTRRRTHMHRATGTNCKWFNQIYTLEEVENSPMIHYPITKLQCSPTSDGAGAAVIVSQSFLDARPHLKSQAILIAGQSLMTDTPELYSRSAMQLVGYDMTKRAARAALREAGVSAKDIKVCEVHDCFSANELILLDGLGFSEPGKAHEMVRNGDITYGGQVVVNPSGGLISKGHPLGATGLAQCAELSWQLRGWANNRLVYGSTVALQHNLGLGGAVVVNVYKRADGGVNEKVSDQEIKSKSWLGYNAAVKARAITTEDAEKVRSRTCRSLWALGETEQKLSARL</sequence>
<evidence type="ECO:0000256" key="4">
    <source>
        <dbReference type="ARBA" id="ARBA00023121"/>
    </source>
</evidence>
<feature type="domain" description="Thiolase C-terminal" evidence="6">
    <location>
        <begin position="283"/>
        <end position="405"/>
    </location>
</feature>
<dbReference type="Gene3D" id="3.40.47.10">
    <property type="match status" value="1"/>
</dbReference>
<dbReference type="SUPFAM" id="SSF53901">
    <property type="entry name" value="Thiolase-like"/>
    <property type="match status" value="1"/>
</dbReference>
<evidence type="ECO:0000256" key="2">
    <source>
        <dbReference type="ARBA" id="ARBA00022448"/>
    </source>
</evidence>
<evidence type="ECO:0000256" key="1">
    <source>
        <dbReference type="ARBA" id="ARBA00012352"/>
    </source>
</evidence>
<protein>
    <recommendedName>
        <fullName evidence="1">propanoyl-CoA C-acyltransferase</fullName>
        <ecNumber evidence="1">2.3.1.176</ecNumber>
    </recommendedName>
    <alternativeName>
        <fullName evidence="5">Propanoyl-CoA C-acyltransferase</fullName>
    </alternativeName>
</protein>
<dbReference type="GO" id="GO:0006869">
    <property type="term" value="P:lipid transport"/>
    <property type="evidence" value="ECO:0007669"/>
    <property type="project" value="UniProtKB-KW"/>
</dbReference>
<evidence type="ECO:0000313" key="7">
    <source>
        <dbReference type="EMBL" id="CZS91678.1"/>
    </source>
</evidence>
<evidence type="ECO:0000259" key="6">
    <source>
        <dbReference type="Pfam" id="PF22691"/>
    </source>
</evidence>
<name>A0A1E1K0N4_9HELO</name>
<dbReference type="PROSITE" id="PS00737">
    <property type="entry name" value="THIOLASE_2"/>
    <property type="match status" value="1"/>
</dbReference>
<dbReference type="AlphaFoldDB" id="A0A1E1K0N4"/>
<dbReference type="InterPro" id="IPR055140">
    <property type="entry name" value="Thiolase_C_2"/>
</dbReference>
<evidence type="ECO:0000256" key="3">
    <source>
        <dbReference type="ARBA" id="ARBA00023055"/>
    </source>
</evidence>
<dbReference type="STRING" id="914237.A0A1E1K0N4"/>
<accession>A0A1E1K0N4</accession>
<keyword evidence="4" id="KW-0446">Lipid-binding</keyword>
<evidence type="ECO:0000313" key="8">
    <source>
        <dbReference type="Proteomes" id="UP000178129"/>
    </source>
</evidence>
<dbReference type="PANTHER" id="PTHR42870">
    <property type="entry name" value="ACETYL-COA C-ACETYLTRANSFERASE"/>
    <property type="match status" value="1"/>
</dbReference>
<dbReference type="GO" id="GO:0008289">
    <property type="term" value="F:lipid binding"/>
    <property type="evidence" value="ECO:0007669"/>
    <property type="project" value="UniProtKB-KW"/>
</dbReference>
<dbReference type="GO" id="GO:0016747">
    <property type="term" value="F:acyltransferase activity, transferring groups other than amino-acyl groups"/>
    <property type="evidence" value="ECO:0007669"/>
    <property type="project" value="InterPro"/>
</dbReference>
<evidence type="ECO:0000256" key="5">
    <source>
        <dbReference type="ARBA" id="ARBA00032316"/>
    </source>
</evidence>
<dbReference type="CDD" id="cd00829">
    <property type="entry name" value="SCP-x_thiolase"/>
    <property type="match status" value="1"/>
</dbReference>
<dbReference type="NCBIfam" id="NF006102">
    <property type="entry name" value="PRK08256.1"/>
    <property type="match status" value="1"/>
</dbReference>